<evidence type="ECO:0000259" key="9">
    <source>
        <dbReference type="Pfam" id="PF13231"/>
    </source>
</evidence>
<dbReference type="PANTHER" id="PTHR33908:SF11">
    <property type="entry name" value="MEMBRANE PROTEIN"/>
    <property type="match status" value="1"/>
</dbReference>
<keyword evidence="3" id="KW-0328">Glycosyltransferase</keyword>
<dbReference type="GO" id="GO:0016763">
    <property type="term" value="F:pentosyltransferase activity"/>
    <property type="evidence" value="ECO:0007669"/>
    <property type="project" value="TreeGrafter"/>
</dbReference>
<feature type="domain" description="Glycosyltransferase RgtA/B/C/D-like" evidence="9">
    <location>
        <begin position="94"/>
        <end position="219"/>
    </location>
</feature>
<proteinExistence type="predicted"/>
<feature type="transmembrane region" description="Helical" evidence="8">
    <location>
        <begin position="364"/>
        <end position="383"/>
    </location>
</feature>
<dbReference type="AlphaFoldDB" id="A0A381XUJ9"/>
<evidence type="ECO:0000256" key="4">
    <source>
        <dbReference type="ARBA" id="ARBA00022679"/>
    </source>
</evidence>
<dbReference type="GO" id="GO:0008610">
    <property type="term" value="P:lipid biosynthetic process"/>
    <property type="evidence" value="ECO:0007669"/>
    <property type="project" value="UniProtKB-ARBA"/>
</dbReference>
<evidence type="ECO:0000256" key="6">
    <source>
        <dbReference type="ARBA" id="ARBA00022989"/>
    </source>
</evidence>
<feature type="transmembrane region" description="Helical" evidence="8">
    <location>
        <begin position="63"/>
        <end position="83"/>
    </location>
</feature>
<feature type="transmembrane region" description="Helical" evidence="8">
    <location>
        <begin position="166"/>
        <end position="196"/>
    </location>
</feature>
<evidence type="ECO:0000256" key="3">
    <source>
        <dbReference type="ARBA" id="ARBA00022676"/>
    </source>
</evidence>
<feature type="transmembrane region" description="Helical" evidence="8">
    <location>
        <begin position="14"/>
        <end position="32"/>
    </location>
</feature>
<feature type="transmembrane region" description="Helical" evidence="8">
    <location>
        <begin position="95"/>
        <end position="112"/>
    </location>
</feature>
<evidence type="ECO:0000313" key="10">
    <source>
        <dbReference type="EMBL" id="SVA68476.1"/>
    </source>
</evidence>
<keyword evidence="6 8" id="KW-1133">Transmembrane helix</keyword>
<feature type="transmembrane region" description="Helical" evidence="8">
    <location>
        <begin position="279"/>
        <end position="299"/>
    </location>
</feature>
<feature type="transmembrane region" description="Helical" evidence="8">
    <location>
        <begin position="311"/>
        <end position="329"/>
    </location>
</feature>
<comment type="subcellular location">
    <subcellularLocation>
        <location evidence="1">Cell membrane</location>
        <topology evidence="1">Multi-pass membrane protein</topology>
    </subcellularLocation>
</comment>
<keyword evidence="4" id="KW-0808">Transferase</keyword>
<keyword evidence="5 8" id="KW-0812">Transmembrane</keyword>
<evidence type="ECO:0000256" key="8">
    <source>
        <dbReference type="SAM" id="Phobius"/>
    </source>
</evidence>
<organism evidence="10">
    <name type="scientific">marine metagenome</name>
    <dbReference type="NCBI Taxonomy" id="408172"/>
    <lineage>
        <taxon>unclassified sequences</taxon>
        <taxon>metagenomes</taxon>
        <taxon>ecological metagenomes</taxon>
    </lineage>
</organism>
<sequence>MSLTQLSLINQKQTIFIILLIAIAGLLVRLFFYPYNIPVSGDAIDYFPYSVALARGDIFPDGYLINKFGWSVFLSPFFAISGATEMIDFMNIQRMLSVIVSVATIIPLYYFIKNFFRKEVAIIAVSLFIFSPKIIENSLLGISDPLFVFLISCSIMFVFIRDSKYYYLSYISASFAFLVRPEGILILIPLILFFFIKKNFSVKMITKLVAGVISFSLIVLLSNFLLVGDMDDVSIFDTVIFATEFSEQNIVIENKDGTSEIGTITGDKMEFLKNSILKYSMYSGWILLPTLVFFVLLSIVTVRKKISVNKIIIIIFFVVLSLTSLFAFGKGIEETRYLFVLIPIYALLSGYGIDYLYRKFRKKAFLLIIFIVISSCYFVDFTIKDVTEEKKFYEDAKILVQFADGINSYEGGGTYVKPAEIYHIWPDLLPYGENRKIASDITKFSTDGYTDLKQFIFDNHDKGLTHIVVYQRNTGDLVDEIFNNESKFPYLEKIYDSESVTDSIRVKIFHINYDEFKKIL</sequence>
<dbReference type="EMBL" id="UINC01016450">
    <property type="protein sequence ID" value="SVA68476.1"/>
    <property type="molecule type" value="Genomic_DNA"/>
</dbReference>
<evidence type="ECO:0000256" key="5">
    <source>
        <dbReference type="ARBA" id="ARBA00022692"/>
    </source>
</evidence>
<dbReference type="InterPro" id="IPR038731">
    <property type="entry name" value="RgtA/B/C-like"/>
</dbReference>
<dbReference type="Pfam" id="PF13231">
    <property type="entry name" value="PMT_2"/>
    <property type="match status" value="1"/>
</dbReference>
<evidence type="ECO:0000256" key="1">
    <source>
        <dbReference type="ARBA" id="ARBA00004651"/>
    </source>
</evidence>
<feature type="transmembrane region" description="Helical" evidence="8">
    <location>
        <begin position="142"/>
        <end position="160"/>
    </location>
</feature>
<dbReference type="PANTHER" id="PTHR33908">
    <property type="entry name" value="MANNOSYLTRANSFERASE YKCB-RELATED"/>
    <property type="match status" value="1"/>
</dbReference>
<accession>A0A381XUJ9</accession>
<dbReference type="InterPro" id="IPR050297">
    <property type="entry name" value="LipidA_mod_glycosyltrf_83"/>
</dbReference>
<keyword evidence="2" id="KW-1003">Cell membrane</keyword>
<evidence type="ECO:0000256" key="2">
    <source>
        <dbReference type="ARBA" id="ARBA00022475"/>
    </source>
</evidence>
<name>A0A381XUJ9_9ZZZZ</name>
<feature type="transmembrane region" description="Helical" evidence="8">
    <location>
        <begin position="208"/>
        <end position="227"/>
    </location>
</feature>
<evidence type="ECO:0000256" key="7">
    <source>
        <dbReference type="ARBA" id="ARBA00023136"/>
    </source>
</evidence>
<keyword evidence="7 8" id="KW-0472">Membrane</keyword>
<protein>
    <recommendedName>
        <fullName evidence="9">Glycosyltransferase RgtA/B/C/D-like domain-containing protein</fullName>
    </recommendedName>
</protein>
<gene>
    <name evidence="10" type="ORF">METZ01_LOCUS121330</name>
</gene>
<feature type="transmembrane region" description="Helical" evidence="8">
    <location>
        <begin position="335"/>
        <end position="357"/>
    </location>
</feature>
<dbReference type="GO" id="GO:0005886">
    <property type="term" value="C:plasma membrane"/>
    <property type="evidence" value="ECO:0007669"/>
    <property type="project" value="UniProtKB-SubCell"/>
</dbReference>
<reference evidence="10" key="1">
    <citation type="submission" date="2018-05" db="EMBL/GenBank/DDBJ databases">
        <authorList>
            <person name="Lanie J.A."/>
            <person name="Ng W.-L."/>
            <person name="Kazmierczak K.M."/>
            <person name="Andrzejewski T.M."/>
            <person name="Davidsen T.M."/>
            <person name="Wayne K.J."/>
            <person name="Tettelin H."/>
            <person name="Glass J.I."/>
            <person name="Rusch D."/>
            <person name="Podicherti R."/>
            <person name="Tsui H.-C.T."/>
            <person name="Winkler M.E."/>
        </authorList>
    </citation>
    <scope>NUCLEOTIDE SEQUENCE</scope>
</reference>